<keyword evidence="2" id="KW-1185">Reference proteome</keyword>
<organism evidence="1 2">
    <name type="scientific">Chryseobacterium lathyri</name>
    <dbReference type="NCBI Taxonomy" id="395933"/>
    <lineage>
        <taxon>Bacteria</taxon>
        <taxon>Pseudomonadati</taxon>
        <taxon>Bacteroidota</taxon>
        <taxon>Flavobacteriia</taxon>
        <taxon>Flavobacteriales</taxon>
        <taxon>Weeksellaceae</taxon>
        <taxon>Chryseobacterium group</taxon>
        <taxon>Chryseobacterium</taxon>
    </lineage>
</organism>
<dbReference type="Proteomes" id="UP001235513">
    <property type="component" value="Unassembled WGS sequence"/>
</dbReference>
<comment type="caution">
    <text evidence="1">The sequence shown here is derived from an EMBL/GenBank/DDBJ whole genome shotgun (WGS) entry which is preliminary data.</text>
</comment>
<dbReference type="EMBL" id="JAUSRL010000001">
    <property type="protein sequence ID" value="MDP9958420.1"/>
    <property type="molecule type" value="Genomic_DNA"/>
</dbReference>
<dbReference type="Gene3D" id="3.90.550.10">
    <property type="entry name" value="Spore Coat Polysaccharide Biosynthesis Protein SpsA, Chain A"/>
    <property type="match status" value="1"/>
</dbReference>
<proteinExistence type="predicted"/>
<dbReference type="InterPro" id="IPR029044">
    <property type="entry name" value="Nucleotide-diphossugar_trans"/>
</dbReference>
<evidence type="ECO:0000313" key="2">
    <source>
        <dbReference type="Proteomes" id="UP001235513"/>
    </source>
</evidence>
<protein>
    <submittedName>
        <fullName evidence="1">Glycosyltransferase involved in cell wall biosynthesis</fullName>
    </submittedName>
</protein>
<accession>A0ABT9SIY2</accession>
<dbReference type="SUPFAM" id="SSF53448">
    <property type="entry name" value="Nucleotide-diphospho-sugar transferases"/>
    <property type="match status" value="1"/>
</dbReference>
<evidence type="ECO:0000313" key="1">
    <source>
        <dbReference type="EMBL" id="MDP9958420.1"/>
    </source>
</evidence>
<name>A0ABT9SIY2_9FLAO</name>
<sequence length="32" mass="3487">MNISVIIPVYNASGFLGKAVDSALQFGEERIF</sequence>
<reference evidence="1 2" key="1">
    <citation type="submission" date="2023-07" db="EMBL/GenBank/DDBJ databases">
        <title>Sorghum-associated microbial communities from plants grown in Nebraska, USA.</title>
        <authorList>
            <person name="Schachtman D."/>
        </authorList>
    </citation>
    <scope>NUCLEOTIDE SEQUENCE [LARGE SCALE GENOMIC DNA]</scope>
    <source>
        <strain evidence="1 2">CC351</strain>
    </source>
</reference>
<gene>
    <name evidence="1" type="ORF">J2T04_000287</name>
</gene>